<feature type="transmembrane region" description="Helical" evidence="1">
    <location>
        <begin position="110"/>
        <end position="128"/>
    </location>
</feature>
<dbReference type="Pfam" id="PF11992">
    <property type="entry name" value="TgpA_N"/>
    <property type="match status" value="1"/>
</dbReference>
<feature type="transmembrane region" description="Helical" evidence="1">
    <location>
        <begin position="16"/>
        <end position="46"/>
    </location>
</feature>
<comment type="caution">
    <text evidence="3">The sequence shown here is derived from an EMBL/GenBank/DDBJ whole genome shotgun (WGS) entry which is preliminary data.</text>
</comment>
<feature type="domain" description="Transglutaminase-like" evidence="2">
    <location>
        <begin position="423"/>
        <end position="494"/>
    </location>
</feature>
<dbReference type="Gene3D" id="3.10.620.30">
    <property type="match status" value="1"/>
</dbReference>
<keyword evidence="1" id="KW-1133">Transmembrane helix</keyword>
<dbReference type="SUPFAM" id="SSF54001">
    <property type="entry name" value="Cysteine proteinases"/>
    <property type="match status" value="1"/>
</dbReference>
<dbReference type="InterPro" id="IPR002931">
    <property type="entry name" value="Transglutaminase-like"/>
</dbReference>
<keyword evidence="1" id="KW-0812">Transmembrane</keyword>
<feature type="transmembrane region" description="Helical" evidence="1">
    <location>
        <begin position="567"/>
        <end position="588"/>
    </location>
</feature>
<proteinExistence type="predicted"/>
<feature type="transmembrane region" description="Helical" evidence="1">
    <location>
        <begin position="164"/>
        <end position="185"/>
    </location>
</feature>
<dbReference type="Pfam" id="PF01841">
    <property type="entry name" value="Transglut_core"/>
    <property type="match status" value="1"/>
</dbReference>
<dbReference type="Proteomes" id="UP001169760">
    <property type="component" value="Unassembled WGS sequence"/>
</dbReference>
<dbReference type="InterPro" id="IPR038765">
    <property type="entry name" value="Papain-like_cys_pep_sf"/>
</dbReference>
<dbReference type="EMBL" id="JAUOPB010000001">
    <property type="protein sequence ID" value="MDO6421117.1"/>
    <property type="molecule type" value="Genomic_DNA"/>
</dbReference>
<protein>
    <submittedName>
        <fullName evidence="3">DUF3488 and transglutaminase-like domain-containing protein</fullName>
    </submittedName>
</protein>
<feature type="transmembrane region" description="Helical" evidence="1">
    <location>
        <begin position="85"/>
        <end position="103"/>
    </location>
</feature>
<accession>A0AAW7X2N4</accession>
<organism evidence="3 4">
    <name type="scientific">Saccharophagus degradans</name>
    <dbReference type="NCBI Taxonomy" id="86304"/>
    <lineage>
        <taxon>Bacteria</taxon>
        <taxon>Pseudomonadati</taxon>
        <taxon>Pseudomonadota</taxon>
        <taxon>Gammaproteobacteria</taxon>
        <taxon>Cellvibrionales</taxon>
        <taxon>Cellvibrionaceae</taxon>
        <taxon>Saccharophagus</taxon>
    </lineage>
</organism>
<gene>
    <name evidence="3" type="ORF">Q4521_01380</name>
</gene>
<dbReference type="RefSeq" id="WP_303490339.1">
    <property type="nucleotide sequence ID" value="NZ_JAUOPB010000001.1"/>
</dbReference>
<dbReference type="InterPro" id="IPR021878">
    <property type="entry name" value="TgpA_N"/>
</dbReference>
<dbReference type="PANTHER" id="PTHR42736">
    <property type="entry name" value="PROTEIN-GLUTAMINE GAMMA-GLUTAMYLTRANSFERASE"/>
    <property type="match status" value="1"/>
</dbReference>
<reference evidence="3" key="1">
    <citation type="submission" date="2023-07" db="EMBL/GenBank/DDBJ databases">
        <title>Genome content predicts the carbon catabolic preferences of heterotrophic bacteria.</title>
        <authorList>
            <person name="Gralka M."/>
        </authorList>
    </citation>
    <scope>NUCLEOTIDE SEQUENCE</scope>
    <source>
        <strain evidence="3">I3M17_2</strain>
    </source>
</reference>
<keyword evidence="1" id="KW-0472">Membrane</keyword>
<name>A0AAW7X2N4_9GAMM</name>
<evidence type="ECO:0000313" key="4">
    <source>
        <dbReference type="Proteomes" id="UP001169760"/>
    </source>
</evidence>
<dbReference type="InterPro" id="IPR052901">
    <property type="entry name" value="Bact_TGase-like"/>
</dbReference>
<evidence type="ECO:0000259" key="2">
    <source>
        <dbReference type="SMART" id="SM00460"/>
    </source>
</evidence>
<dbReference type="AlphaFoldDB" id="A0AAW7X2N4"/>
<dbReference type="PANTHER" id="PTHR42736:SF1">
    <property type="entry name" value="PROTEIN-GLUTAMINE GAMMA-GLUTAMYLTRANSFERASE"/>
    <property type="match status" value="1"/>
</dbReference>
<feature type="transmembrane region" description="Helical" evidence="1">
    <location>
        <begin position="134"/>
        <end position="157"/>
    </location>
</feature>
<evidence type="ECO:0000313" key="3">
    <source>
        <dbReference type="EMBL" id="MDO6421117.1"/>
    </source>
</evidence>
<sequence length="683" mass="77159">MTSQIAIVKSQISRDALAWCLVAQSICILPLFFYFPFWVPVLWLVAAAWRVQIYRGHWGYPPSFVKFFLGLSCIAGLWVTYRGGFGVEPVVAFLVCAFVLKLLEARTKKDVVIVLYVCFVAVGAQLLFNQTIIAAFYAIISLVVIIAAFTAVFSLVANRIKHRLFYASKLTLQALPLAVVLFLVLPRLGQLWAVPLNNASGTTGFSDSMAPGDISNLIRSSAVAFRASFTSSNEDVAEPVIPKQQDLYWRGLVLEDYDGRRWKRNRYQQAADFARSSSKEVTSEVVTAGEYVEYSILMEPHQQRWLFTLMAPEVLLNSTVSIGFKPQALLSANLPVNQRIQYQIRSAQKYSFQTEGLRRDELKRSLQVPDELNPRTKELVDSWLASGLTPQQIIENALDLYRESFYYTLNPPPLGSDAIDEFLFITRRGFCEHFSSSFTYMMRLANIPARVVIGYQGGELNSIENYLLVRQLDAHAWAEVWLEGQGWQRVDPTHVVAPSRIEQGLYNSVEDSEVAQLEGRFVKKFAILNRIQMRWDSLNYLWDSQVLAYDSNAQESLFKRLLGGTEYWRIALALFGSVAVLLCLYFIAPMLRKGASQPAEVKLFNIFEKKLCKLGYTRLKGETAAQFIERIAKANPELAVPLFKVRDSFYAAAYQSSAENIAVGVKRLAAVLKVFPYSKVTPP</sequence>
<dbReference type="SMART" id="SM00460">
    <property type="entry name" value="TGc"/>
    <property type="match status" value="1"/>
</dbReference>
<evidence type="ECO:0000256" key="1">
    <source>
        <dbReference type="SAM" id="Phobius"/>
    </source>
</evidence>